<dbReference type="Proteomes" id="UP000198440">
    <property type="component" value="Unassembled WGS sequence"/>
</dbReference>
<evidence type="ECO:0000256" key="1">
    <source>
        <dbReference type="SAM" id="SignalP"/>
    </source>
</evidence>
<feature type="chain" id="PRO_5012782860" description="DUF2155 domain-containing protein" evidence="1">
    <location>
        <begin position="21"/>
        <end position="122"/>
    </location>
</feature>
<dbReference type="Pfam" id="PF09923">
    <property type="entry name" value="DUF2155"/>
    <property type="match status" value="1"/>
</dbReference>
<dbReference type="OrthoDB" id="9810376at2"/>
<dbReference type="InterPro" id="IPR019225">
    <property type="entry name" value="DUF2155"/>
</dbReference>
<dbReference type="RefSeq" id="WP_089277499.1">
    <property type="nucleotide sequence ID" value="NZ_FZON01000012.1"/>
</dbReference>
<proteinExistence type="predicted"/>
<gene>
    <name evidence="2" type="ORF">SAMN04488078_1012108</name>
</gene>
<dbReference type="EMBL" id="FZON01000012">
    <property type="protein sequence ID" value="SNS37743.1"/>
    <property type="molecule type" value="Genomic_DNA"/>
</dbReference>
<evidence type="ECO:0000313" key="2">
    <source>
        <dbReference type="EMBL" id="SNS37743.1"/>
    </source>
</evidence>
<evidence type="ECO:0000313" key="3">
    <source>
        <dbReference type="Proteomes" id="UP000198440"/>
    </source>
</evidence>
<evidence type="ECO:0008006" key="4">
    <source>
        <dbReference type="Google" id="ProtNLM"/>
    </source>
</evidence>
<dbReference type="AlphaFoldDB" id="A0A239E167"/>
<feature type="signal peptide" evidence="1">
    <location>
        <begin position="1"/>
        <end position="20"/>
    </location>
</feature>
<reference evidence="2 3" key="1">
    <citation type="submission" date="2017-06" db="EMBL/GenBank/DDBJ databases">
        <authorList>
            <person name="Kim H.J."/>
            <person name="Triplett B.A."/>
        </authorList>
    </citation>
    <scope>NUCLEOTIDE SEQUENCE [LARGE SCALE GENOMIC DNA]</scope>
    <source>
        <strain evidence="2 3">DSM 11445</strain>
    </source>
</reference>
<keyword evidence="1" id="KW-0732">Signal</keyword>
<sequence length="122" mass="12942">MILRAAVVLFALASSVPVAAQETVSVGTGAVLRGLDKLNAKVTDIVLQNGATEVLGLIEIALKECRYPEGDPSGDAYAFLTIREAGIAKPVFSGWMIASSPALNAMDHARFDVWILRCTLPD</sequence>
<protein>
    <recommendedName>
        <fullName evidence="4">DUF2155 domain-containing protein</fullName>
    </recommendedName>
</protein>
<name>A0A239E167_9RHOB</name>
<organism evidence="2 3">
    <name type="scientific">Antarctobacter heliothermus</name>
    <dbReference type="NCBI Taxonomy" id="74033"/>
    <lineage>
        <taxon>Bacteria</taxon>
        <taxon>Pseudomonadati</taxon>
        <taxon>Pseudomonadota</taxon>
        <taxon>Alphaproteobacteria</taxon>
        <taxon>Rhodobacterales</taxon>
        <taxon>Roseobacteraceae</taxon>
        <taxon>Antarctobacter</taxon>
    </lineage>
</organism>
<accession>A0A239E167</accession>